<dbReference type="PANTHER" id="PTHR43433:SF5">
    <property type="entry name" value="AB HYDROLASE-1 DOMAIN-CONTAINING PROTEIN"/>
    <property type="match status" value="1"/>
</dbReference>
<dbReference type="GO" id="GO:0046503">
    <property type="term" value="P:glycerolipid catabolic process"/>
    <property type="evidence" value="ECO:0007669"/>
    <property type="project" value="TreeGrafter"/>
</dbReference>
<dbReference type="Gene3D" id="3.40.50.1820">
    <property type="entry name" value="alpha/beta hydrolase"/>
    <property type="match status" value="1"/>
</dbReference>
<evidence type="ECO:0000313" key="3">
    <source>
        <dbReference type="Proteomes" id="UP000265882"/>
    </source>
</evidence>
<gene>
    <name evidence="2" type="ORF">C4520_21425</name>
</gene>
<dbReference type="EMBL" id="QZKU01000143">
    <property type="protein sequence ID" value="RJP14568.1"/>
    <property type="molecule type" value="Genomic_DNA"/>
</dbReference>
<dbReference type="PANTHER" id="PTHR43433">
    <property type="entry name" value="HYDROLASE, ALPHA/BETA FOLD FAMILY PROTEIN"/>
    <property type="match status" value="1"/>
</dbReference>
<accession>A0A3A4MX75</accession>
<evidence type="ECO:0000259" key="1">
    <source>
        <dbReference type="Pfam" id="PF00561"/>
    </source>
</evidence>
<dbReference type="Proteomes" id="UP000265882">
    <property type="component" value="Unassembled WGS sequence"/>
</dbReference>
<protein>
    <submittedName>
        <fullName evidence="2">Alpha/beta hydrolase</fullName>
    </submittedName>
</protein>
<comment type="caution">
    <text evidence="2">The sequence shown here is derived from an EMBL/GenBank/DDBJ whole genome shotgun (WGS) entry which is preliminary data.</text>
</comment>
<proteinExistence type="predicted"/>
<dbReference type="InterPro" id="IPR050471">
    <property type="entry name" value="AB_hydrolase"/>
</dbReference>
<keyword evidence="2" id="KW-0378">Hydrolase</keyword>
<reference evidence="2 3" key="1">
    <citation type="journal article" date="2017" name="ISME J.">
        <title>Energy and carbon metabolisms in a deep terrestrial subsurface fluid microbial community.</title>
        <authorList>
            <person name="Momper L."/>
            <person name="Jungbluth S.P."/>
            <person name="Lee M.D."/>
            <person name="Amend J.P."/>
        </authorList>
    </citation>
    <scope>NUCLEOTIDE SEQUENCE [LARGE SCALE GENOMIC DNA]</scope>
    <source>
        <strain evidence="2">SURF_5</strain>
    </source>
</reference>
<dbReference type="PRINTS" id="PR00111">
    <property type="entry name" value="ABHYDROLASE"/>
</dbReference>
<dbReference type="GO" id="GO:0004806">
    <property type="term" value="F:triacylglycerol lipase activity"/>
    <property type="evidence" value="ECO:0007669"/>
    <property type="project" value="TreeGrafter"/>
</dbReference>
<dbReference type="SUPFAM" id="SSF53474">
    <property type="entry name" value="alpha/beta-Hydrolases"/>
    <property type="match status" value="1"/>
</dbReference>
<dbReference type="Pfam" id="PF00561">
    <property type="entry name" value="Abhydrolase_1"/>
    <property type="match status" value="1"/>
</dbReference>
<feature type="domain" description="AB hydrolase-1" evidence="1">
    <location>
        <begin position="23"/>
        <end position="274"/>
    </location>
</feature>
<evidence type="ECO:0000313" key="2">
    <source>
        <dbReference type="EMBL" id="RJP14568.1"/>
    </source>
</evidence>
<sequence>MAKASANGIEIEYDTFGDTSASPLLLIMGLAAQMIWWDEEFCEQLAAKGHFVIRFDNRDVGLSTKFDDAGIPDLVEVISARIQGKKVQAPYTLDDMADDSIGLLDALGIDSAHVCGASMGGMIAQTIAIRHPKRMRSLTSIMSTTGDPSLPQAGADVMALLITPPPRERTENIEYSVKLWRTISGSRFPFDEDFIRKKLAESYDRSFYPQGAARQIAAIVAHGDRTPALKSVNVPALAIHGSEDPLVPVECGRATARAIPGSSLLVIEGMGHNLPAGAWPQIIDAITRHTHGRSF</sequence>
<dbReference type="AlphaFoldDB" id="A0A3A4MX75"/>
<dbReference type="InterPro" id="IPR029058">
    <property type="entry name" value="AB_hydrolase_fold"/>
</dbReference>
<dbReference type="InterPro" id="IPR000073">
    <property type="entry name" value="AB_hydrolase_1"/>
</dbReference>
<name>A0A3A4MX75_ABYX5</name>
<organism evidence="2 3">
    <name type="scientific">Abyssobacteria bacterium (strain SURF_5)</name>
    <dbReference type="NCBI Taxonomy" id="2093360"/>
    <lineage>
        <taxon>Bacteria</taxon>
        <taxon>Pseudomonadati</taxon>
        <taxon>Candidatus Hydrogenedentota</taxon>
        <taxon>Candidatus Abyssobacteria</taxon>
    </lineage>
</organism>